<protein>
    <recommendedName>
        <fullName evidence="3">Type VI secretion system tube protein Hcp</fullName>
    </recommendedName>
</protein>
<dbReference type="AlphaFoldDB" id="A0A1G2JU02"/>
<dbReference type="PANTHER" id="PTHR36152:SF1">
    <property type="entry name" value="UBIQUITIN-LIKE DOMAIN-CONTAINING PROTEIN"/>
    <property type="match status" value="1"/>
</dbReference>
<proteinExistence type="predicted"/>
<evidence type="ECO:0000313" key="1">
    <source>
        <dbReference type="EMBL" id="OGZ89728.1"/>
    </source>
</evidence>
<dbReference type="InterPro" id="IPR053165">
    <property type="entry name" value="HSI-I_assembly_Hcp1"/>
</dbReference>
<evidence type="ECO:0000313" key="2">
    <source>
        <dbReference type="Proteomes" id="UP000178935"/>
    </source>
</evidence>
<dbReference type="Proteomes" id="UP000178935">
    <property type="component" value="Unassembled WGS sequence"/>
</dbReference>
<dbReference type="InterPro" id="IPR036624">
    <property type="entry name" value="Hcp1-lik_sf"/>
</dbReference>
<accession>A0A1G2JU02</accession>
<gene>
    <name evidence="1" type="ORF">A2561_00375</name>
</gene>
<dbReference type="Gene3D" id="2.30.110.20">
    <property type="entry name" value="Hcp1-like"/>
    <property type="match status" value="1"/>
</dbReference>
<dbReference type="PANTHER" id="PTHR36152">
    <property type="entry name" value="CYTOPLASMIC PROTEIN-RELATED"/>
    <property type="match status" value="1"/>
</dbReference>
<dbReference type="EMBL" id="MHPU01000003">
    <property type="protein sequence ID" value="OGZ89728.1"/>
    <property type="molecule type" value="Genomic_DNA"/>
</dbReference>
<evidence type="ECO:0008006" key="3">
    <source>
        <dbReference type="Google" id="ProtNLM"/>
    </source>
</evidence>
<dbReference type="Pfam" id="PF05638">
    <property type="entry name" value="T6SS_HCP"/>
    <property type="match status" value="1"/>
</dbReference>
<dbReference type="InterPro" id="IPR008514">
    <property type="entry name" value="T6SS_Hcp"/>
</dbReference>
<comment type="caution">
    <text evidence="1">The sequence shown here is derived from an EMBL/GenBank/DDBJ whole genome shotgun (WGS) entry which is preliminary data.</text>
</comment>
<sequence length="169" mass="18178">MKNKLLVFLSLSAILLSGLMLAPILQQPSEARAANSFFDVFIEIDGVQGSSTHVNAMDILSWSFGASNPTSVGSGGAGAGKVSMQDFHFTKRIDKASPMLYSSLAKGEHIKNAVLHVRRGNTDYLKIELSDVLISSYELSGSGGDMPTESVSLNFAKIEFSYDLKVAKK</sequence>
<reference evidence="1 2" key="1">
    <citation type="journal article" date="2016" name="Nat. Commun.">
        <title>Thousands of microbial genomes shed light on interconnected biogeochemical processes in an aquifer system.</title>
        <authorList>
            <person name="Anantharaman K."/>
            <person name="Brown C.T."/>
            <person name="Hug L.A."/>
            <person name="Sharon I."/>
            <person name="Castelle C.J."/>
            <person name="Probst A.J."/>
            <person name="Thomas B.C."/>
            <person name="Singh A."/>
            <person name="Wilkins M.J."/>
            <person name="Karaoz U."/>
            <person name="Brodie E.L."/>
            <person name="Williams K.H."/>
            <person name="Hubbard S.S."/>
            <person name="Banfield J.F."/>
        </authorList>
    </citation>
    <scope>NUCLEOTIDE SEQUENCE [LARGE SCALE GENOMIC DNA]</scope>
</reference>
<name>A0A1G2JU02_9BACT</name>
<dbReference type="SUPFAM" id="SSF141452">
    <property type="entry name" value="Hcp1-like"/>
    <property type="match status" value="1"/>
</dbReference>
<organism evidence="1 2">
    <name type="scientific">Candidatus Staskawiczbacteria bacterium RIFOXYD1_FULL_32_13</name>
    <dbReference type="NCBI Taxonomy" id="1802234"/>
    <lineage>
        <taxon>Bacteria</taxon>
        <taxon>Candidatus Staskawicziibacteriota</taxon>
    </lineage>
</organism>